<organism evidence="3 4">
    <name type="scientific">Kineosporia babensis</name>
    <dbReference type="NCBI Taxonomy" id="499548"/>
    <lineage>
        <taxon>Bacteria</taxon>
        <taxon>Bacillati</taxon>
        <taxon>Actinomycetota</taxon>
        <taxon>Actinomycetes</taxon>
        <taxon>Kineosporiales</taxon>
        <taxon>Kineosporiaceae</taxon>
        <taxon>Kineosporia</taxon>
    </lineage>
</organism>
<name>A0A9X1SY21_9ACTN</name>
<dbReference type="InterPro" id="IPR036291">
    <property type="entry name" value="NAD(P)-bd_dom_sf"/>
</dbReference>
<feature type="compositionally biased region" description="Polar residues" evidence="2">
    <location>
        <begin position="32"/>
        <end position="41"/>
    </location>
</feature>
<reference evidence="3" key="1">
    <citation type="submission" date="2021-11" db="EMBL/GenBank/DDBJ databases">
        <title>Streptomyces corallinus and Kineosporia corallina sp. nov., two new coral-derived marine actinobacteria.</title>
        <authorList>
            <person name="Buangrab K."/>
            <person name="Sutthacheep M."/>
            <person name="Yeemin T."/>
            <person name="Harunari E."/>
            <person name="Igarashi Y."/>
            <person name="Sripreechasak P."/>
            <person name="Kanchanasin P."/>
            <person name="Tanasupawat S."/>
            <person name="Phongsopitanun W."/>
        </authorList>
    </citation>
    <scope>NUCLEOTIDE SEQUENCE</scope>
    <source>
        <strain evidence="3">JCM 31032</strain>
    </source>
</reference>
<evidence type="ECO:0000313" key="4">
    <source>
        <dbReference type="Proteomes" id="UP001138997"/>
    </source>
</evidence>
<gene>
    <name evidence="3" type="ORF">LR394_37605</name>
</gene>
<dbReference type="Pfam" id="PF00106">
    <property type="entry name" value="adh_short"/>
    <property type="match status" value="1"/>
</dbReference>
<evidence type="ECO:0000313" key="3">
    <source>
        <dbReference type="EMBL" id="MCD5316631.1"/>
    </source>
</evidence>
<keyword evidence="1" id="KW-0560">Oxidoreductase</keyword>
<dbReference type="Gene3D" id="3.40.50.720">
    <property type="entry name" value="NAD(P)-binding Rossmann-like Domain"/>
    <property type="match status" value="1"/>
</dbReference>
<dbReference type="InterPro" id="IPR002347">
    <property type="entry name" value="SDR_fam"/>
</dbReference>
<keyword evidence="4" id="KW-1185">Reference proteome</keyword>
<feature type="region of interest" description="Disordered" evidence="2">
    <location>
        <begin position="1"/>
        <end position="46"/>
    </location>
</feature>
<accession>A0A9X1SY21</accession>
<dbReference type="GO" id="GO:0016491">
    <property type="term" value="F:oxidoreductase activity"/>
    <property type="evidence" value="ECO:0007669"/>
    <property type="project" value="UniProtKB-KW"/>
</dbReference>
<dbReference type="RefSeq" id="WP_231449482.1">
    <property type="nucleotide sequence ID" value="NZ_JAJOMB010000032.1"/>
</dbReference>
<evidence type="ECO:0000256" key="2">
    <source>
        <dbReference type="SAM" id="MobiDB-lite"/>
    </source>
</evidence>
<dbReference type="PANTHER" id="PTHR43157">
    <property type="entry name" value="PHOSPHATIDYLINOSITOL-GLYCAN BIOSYNTHESIS CLASS F PROTEIN-RELATED"/>
    <property type="match status" value="1"/>
</dbReference>
<proteinExistence type="predicted"/>
<dbReference type="SUPFAM" id="SSF51735">
    <property type="entry name" value="NAD(P)-binding Rossmann-fold domains"/>
    <property type="match status" value="1"/>
</dbReference>
<dbReference type="AlphaFoldDB" id="A0A9X1SY21"/>
<sequence length="155" mass="16576">MDDWEDTAGHPALACGAREPSVLGGRAPQTRAPAQSPSPVTRPSRAERRLADFADLGAVRELAGKLLADHSRIDVLANNAGGVFGNQRQVTTDGHELTFQVNYLASFLLTERLITSRGRVVNTSSQGNRLGRIDLSVERLDGGFELTGLGPIPFA</sequence>
<comment type="caution">
    <text evidence="3">The sequence shown here is derived from an EMBL/GenBank/DDBJ whole genome shotgun (WGS) entry which is preliminary data.</text>
</comment>
<evidence type="ECO:0000256" key="1">
    <source>
        <dbReference type="ARBA" id="ARBA00023002"/>
    </source>
</evidence>
<protein>
    <submittedName>
        <fullName evidence="3">SDR family NAD(P)-dependent oxidoreductase</fullName>
    </submittedName>
</protein>
<dbReference type="Proteomes" id="UP001138997">
    <property type="component" value="Unassembled WGS sequence"/>
</dbReference>
<dbReference type="PANTHER" id="PTHR43157:SF31">
    <property type="entry name" value="PHOSPHATIDYLINOSITOL-GLYCAN BIOSYNTHESIS CLASS F PROTEIN"/>
    <property type="match status" value="1"/>
</dbReference>
<dbReference type="EMBL" id="JAJOMB010000032">
    <property type="protein sequence ID" value="MCD5316631.1"/>
    <property type="molecule type" value="Genomic_DNA"/>
</dbReference>